<sequence>MSRQATKPGRKDFEIKEGPRVARSDHTVPEVSPGDAPPPNIGNSKEKLRQFVQATNPGPQKGATTGRTSMEEGDQHKPQE</sequence>
<name>A0ABR3Y3F4_9EURO</name>
<feature type="region of interest" description="Disordered" evidence="1">
    <location>
        <begin position="1"/>
        <end position="80"/>
    </location>
</feature>
<feature type="compositionally biased region" description="Polar residues" evidence="1">
    <location>
        <begin position="52"/>
        <end position="68"/>
    </location>
</feature>
<evidence type="ECO:0000313" key="3">
    <source>
        <dbReference type="Proteomes" id="UP001583193"/>
    </source>
</evidence>
<protein>
    <submittedName>
        <fullName evidence="2">Uncharacterized protein</fullName>
    </submittedName>
</protein>
<reference evidence="2 3" key="1">
    <citation type="journal article" date="2024" name="IMA Fungus">
        <title>IMA Genome - F19 : A genome assembly and annotation guide to empower mycologists, including annotated draft genome sequences of Ceratocystis pirilliformis, Diaporthe australafricana, Fusarium ophioides, Paecilomyces lecythidis, and Sporothrix stenoceras.</title>
        <authorList>
            <person name="Aylward J."/>
            <person name="Wilson A.M."/>
            <person name="Visagie C.M."/>
            <person name="Spraker J."/>
            <person name="Barnes I."/>
            <person name="Buitendag C."/>
            <person name="Ceriani C."/>
            <person name="Del Mar Angel L."/>
            <person name="du Plessis D."/>
            <person name="Fuchs T."/>
            <person name="Gasser K."/>
            <person name="Kramer D."/>
            <person name="Li W."/>
            <person name="Munsamy K."/>
            <person name="Piso A."/>
            <person name="Price J.L."/>
            <person name="Sonnekus B."/>
            <person name="Thomas C."/>
            <person name="van der Nest A."/>
            <person name="van Dijk A."/>
            <person name="van Heerden A."/>
            <person name="van Vuuren N."/>
            <person name="Yilmaz N."/>
            <person name="Duong T.A."/>
            <person name="van der Merwe N.A."/>
            <person name="Wingfield M.J."/>
            <person name="Wingfield B.D."/>
        </authorList>
    </citation>
    <scope>NUCLEOTIDE SEQUENCE [LARGE SCALE GENOMIC DNA]</scope>
    <source>
        <strain evidence="2 3">CMW 18167</strain>
    </source>
</reference>
<accession>A0ABR3Y3F4</accession>
<comment type="caution">
    <text evidence="2">The sequence shown here is derived from an EMBL/GenBank/DDBJ whole genome shotgun (WGS) entry which is preliminary data.</text>
</comment>
<organism evidence="2 3">
    <name type="scientific">Paecilomyces lecythidis</name>
    <dbReference type="NCBI Taxonomy" id="3004212"/>
    <lineage>
        <taxon>Eukaryota</taxon>
        <taxon>Fungi</taxon>
        <taxon>Dikarya</taxon>
        <taxon>Ascomycota</taxon>
        <taxon>Pezizomycotina</taxon>
        <taxon>Eurotiomycetes</taxon>
        <taxon>Eurotiomycetidae</taxon>
        <taxon>Eurotiales</taxon>
        <taxon>Thermoascaceae</taxon>
        <taxon>Paecilomyces</taxon>
    </lineage>
</organism>
<feature type="compositionally biased region" description="Basic and acidic residues" evidence="1">
    <location>
        <begin position="69"/>
        <end position="80"/>
    </location>
</feature>
<dbReference type="EMBL" id="JAVDPF010000006">
    <property type="protein sequence ID" value="KAL1882539.1"/>
    <property type="molecule type" value="Genomic_DNA"/>
</dbReference>
<dbReference type="Proteomes" id="UP001583193">
    <property type="component" value="Unassembled WGS sequence"/>
</dbReference>
<evidence type="ECO:0000313" key="2">
    <source>
        <dbReference type="EMBL" id="KAL1882539.1"/>
    </source>
</evidence>
<gene>
    <name evidence="2" type="ORF">Plec18167_002955</name>
</gene>
<proteinExistence type="predicted"/>
<keyword evidence="3" id="KW-1185">Reference proteome</keyword>
<evidence type="ECO:0000256" key="1">
    <source>
        <dbReference type="SAM" id="MobiDB-lite"/>
    </source>
</evidence>
<feature type="compositionally biased region" description="Basic and acidic residues" evidence="1">
    <location>
        <begin position="9"/>
        <end position="28"/>
    </location>
</feature>